<feature type="transmembrane region" description="Helical" evidence="9">
    <location>
        <begin position="238"/>
        <end position="261"/>
    </location>
</feature>
<dbReference type="AlphaFoldDB" id="A0A3B0SB10"/>
<evidence type="ECO:0000256" key="7">
    <source>
        <dbReference type="ARBA" id="ARBA00022989"/>
    </source>
</evidence>
<accession>A0A3B0SB10</accession>
<dbReference type="InterPro" id="IPR013525">
    <property type="entry name" value="ABC2_TM"/>
</dbReference>
<keyword evidence="3" id="KW-1003">Cell membrane</keyword>
<evidence type="ECO:0000256" key="3">
    <source>
        <dbReference type="ARBA" id="ARBA00022475"/>
    </source>
</evidence>
<evidence type="ECO:0000256" key="2">
    <source>
        <dbReference type="ARBA" id="ARBA00022448"/>
    </source>
</evidence>
<feature type="transmembrane region" description="Helical" evidence="9">
    <location>
        <begin position="45"/>
        <end position="67"/>
    </location>
</feature>
<keyword evidence="4" id="KW-0762">Sugar transport</keyword>
<name>A0A3B0SB10_9ZZZZ</name>
<evidence type="ECO:0000256" key="6">
    <source>
        <dbReference type="ARBA" id="ARBA00022903"/>
    </source>
</evidence>
<feature type="domain" description="ABC transmembrane type-2" evidence="10">
    <location>
        <begin position="43"/>
        <end position="264"/>
    </location>
</feature>
<dbReference type="PROSITE" id="PS51012">
    <property type="entry name" value="ABC_TM2"/>
    <property type="match status" value="1"/>
</dbReference>
<feature type="transmembrane region" description="Helical" evidence="9">
    <location>
        <begin position="190"/>
        <end position="208"/>
    </location>
</feature>
<dbReference type="PANTHER" id="PTHR30413:SF10">
    <property type="entry name" value="CAPSULE POLYSACCHARIDE EXPORT INNER-MEMBRANE PROTEIN CTRC"/>
    <property type="match status" value="1"/>
</dbReference>
<keyword evidence="7 9" id="KW-1133">Transmembrane helix</keyword>
<organism evidence="11">
    <name type="scientific">hydrothermal vent metagenome</name>
    <dbReference type="NCBI Taxonomy" id="652676"/>
    <lineage>
        <taxon>unclassified sequences</taxon>
        <taxon>metagenomes</taxon>
        <taxon>ecological metagenomes</taxon>
    </lineage>
</organism>
<sequence length="271" mass="30485">MSVTAIPSAARSNRKPRRPFASLRTITALILREMITTYGRSPGGYLWAVLEPVAGIALLTLIFSAAFRAPALGTNFPIFYATGMIPFLMYNDISGKVALSLLFSKPLLAYPAVTYLDAIAARFIVNLLTQLMVAYITLIGILLIFETRLVPDYPTIIEGFALTALLALGIGVMNCFLFTRFPVWQRAWSILMRPMFIISGIFFLFDTIPQPYRDYLWYNPLVHIIGLMRRGFYTSYDASYVSISYLVGLSLALLLTGLLLLRRFHRDLLND</sequence>
<dbReference type="GO" id="GO:0015920">
    <property type="term" value="P:lipopolysaccharide transport"/>
    <property type="evidence" value="ECO:0007669"/>
    <property type="project" value="TreeGrafter"/>
</dbReference>
<evidence type="ECO:0000256" key="1">
    <source>
        <dbReference type="ARBA" id="ARBA00004651"/>
    </source>
</evidence>
<gene>
    <name evidence="11" type="ORF">MNBD_ALPHA07-1327</name>
</gene>
<evidence type="ECO:0000256" key="4">
    <source>
        <dbReference type="ARBA" id="ARBA00022597"/>
    </source>
</evidence>
<keyword evidence="6" id="KW-0972">Capsule biogenesis/degradation</keyword>
<dbReference type="InterPro" id="IPR047817">
    <property type="entry name" value="ABC2_TM_bact-type"/>
</dbReference>
<feature type="transmembrane region" description="Helical" evidence="9">
    <location>
        <begin position="157"/>
        <end position="178"/>
    </location>
</feature>
<evidence type="ECO:0000256" key="9">
    <source>
        <dbReference type="SAM" id="Phobius"/>
    </source>
</evidence>
<dbReference type="Pfam" id="PF01061">
    <property type="entry name" value="ABC2_membrane"/>
    <property type="match status" value="1"/>
</dbReference>
<feature type="transmembrane region" description="Helical" evidence="9">
    <location>
        <begin position="123"/>
        <end position="145"/>
    </location>
</feature>
<evidence type="ECO:0000256" key="5">
    <source>
        <dbReference type="ARBA" id="ARBA00022692"/>
    </source>
</evidence>
<dbReference type="PRINTS" id="PR00164">
    <property type="entry name" value="ABC2TRNSPORT"/>
</dbReference>
<dbReference type="PANTHER" id="PTHR30413">
    <property type="entry name" value="INNER MEMBRANE TRANSPORT PERMEASE"/>
    <property type="match status" value="1"/>
</dbReference>
<keyword evidence="5 9" id="KW-0812">Transmembrane</keyword>
<keyword evidence="2" id="KW-0813">Transport</keyword>
<keyword evidence="8 9" id="KW-0472">Membrane</keyword>
<evidence type="ECO:0000256" key="8">
    <source>
        <dbReference type="ARBA" id="ARBA00023136"/>
    </source>
</evidence>
<reference evidence="11" key="1">
    <citation type="submission" date="2018-06" db="EMBL/GenBank/DDBJ databases">
        <authorList>
            <person name="Zhirakovskaya E."/>
        </authorList>
    </citation>
    <scope>NUCLEOTIDE SEQUENCE</scope>
</reference>
<dbReference type="EMBL" id="UOEG01000240">
    <property type="protein sequence ID" value="VAW02318.1"/>
    <property type="molecule type" value="Genomic_DNA"/>
</dbReference>
<evidence type="ECO:0000313" key="11">
    <source>
        <dbReference type="EMBL" id="VAW02318.1"/>
    </source>
</evidence>
<evidence type="ECO:0000259" key="10">
    <source>
        <dbReference type="PROSITE" id="PS51012"/>
    </source>
</evidence>
<comment type="subcellular location">
    <subcellularLocation>
        <location evidence="1">Cell membrane</location>
        <topology evidence="1">Multi-pass membrane protein</topology>
    </subcellularLocation>
</comment>
<proteinExistence type="predicted"/>
<dbReference type="GO" id="GO:0140359">
    <property type="term" value="F:ABC-type transporter activity"/>
    <property type="evidence" value="ECO:0007669"/>
    <property type="project" value="InterPro"/>
</dbReference>
<dbReference type="InterPro" id="IPR000412">
    <property type="entry name" value="ABC_2_transport"/>
</dbReference>
<dbReference type="GO" id="GO:0043190">
    <property type="term" value="C:ATP-binding cassette (ABC) transporter complex"/>
    <property type="evidence" value="ECO:0007669"/>
    <property type="project" value="InterPro"/>
</dbReference>
<protein>
    <submittedName>
        <fullName evidence="11">STRUCTURAL ELEMENTS Cell Exterior surface polysaccharides/antigens</fullName>
    </submittedName>
</protein>